<dbReference type="VEuPathDB" id="FungiDB:HpaG805272"/>
<organism evidence="1 2">
    <name type="scientific">Hyaloperonospora arabidopsidis (strain Emoy2)</name>
    <name type="common">Downy mildew agent</name>
    <name type="synonym">Peronospora arabidopsidis</name>
    <dbReference type="NCBI Taxonomy" id="559515"/>
    <lineage>
        <taxon>Eukaryota</taxon>
        <taxon>Sar</taxon>
        <taxon>Stramenopiles</taxon>
        <taxon>Oomycota</taxon>
        <taxon>Peronosporomycetes</taxon>
        <taxon>Peronosporales</taxon>
        <taxon>Peronosporaceae</taxon>
        <taxon>Hyaloperonospora</taxon>
    </lineage>
</organism>
<dbReference type="AlphaFoldDB" id="M4BG51"/>
<dbReference type="Proteomes" id="UP000011713">
    <property type="component" value="Unassembled WGS sequence"/>
</dbReference>
<name>M4BG51_HYAAE</name>
<dbReference type="HOGENOM" id="CLU_2364139_0_0_1"/>
<protein>
    <submittedName>
        <fullName evidence="1">Uncharacterized protein</fullName>
    </submittedName>
</protein>
<evidence type="ECO:0000313" key="1">
    <source>
        <dbReference type="EnsemblProtists" id="HpaP805272"/>
    </source>
</evidence>
<accession>M4BG51</accession>
<dbReference type="InParanoid" id="M4BG51"/>
<reference evidence="1" key="2">
    <citation type="submission" date="2015-06" db="UniProtKB">
        <authorList>
            <consortium name="EnsemblProtists"/>
        </authorList>
    </citation>
    <scope>IDENTIFICATION</scope>
    <source>
        <strain evidence="1">Emoy2</strain>
    </source>
</reference>
<evidence type="ECO:0000313" key="2">
    <source>
        <dbReference type="Proteomes" id="UP000011713"/>
    </source>
</evidence>
<sequence length="96" mass="10434">MPGFVGYVYLERRENRILSVCCRLNGLFTGGAATSSGAANHRGFRAIIWLEGATRGIFWHTGTPTWGHDEILGVRSGTGDLKDVNWLPVSPTSNDA</sequence>
<dbReference type="EnsemblProtists" id="HpaT805272">
    <property type="protein sequence ID" value="HpaP805272"/>
    <property type="gene ID" value="HpaG805272"/>
</dbReference>
<dbReference type="EMBL" id="JH598226">
    <property type="status" value="NOT_ANNOTATED_CDS"/>
    <property type="molecule type" value="Genomic_DNA"/>
</dbReference>
<keyword evidence="2" id="KW-1185">Reference proteome</keyword>
<reference evidence="2" key="1">
    <citation type="journal article" date="2010" name="Science">
        <title>Signatures of adaptation to obligate biotrophy in the Hyaloperonospora arabidopsidis genome.</title>
        <authorList>
            <person name="Baxter L."/>
            <person name="Tripathy S."/>
            <person name="Ishaque N."/>
            <person name="Boot N."/>
            <person name="Cabral A."/>
            <person name="Kemen E."/>
            <person name="Thines M."/>
            <person name="Ah-Fong A."/>
            <person name="Anderson R."/>
            <person name="Badejoko W."/>
            <person name="Bittner-Eddy P."/>
            <person name="Boore J.L."/>
            <person name="Chibucos M.C."/>
            <person name="Coates M."/>
            <person name="Dehal P."/>
            <person name="Delehaunty K."/>
            <person name="Dong S."/>
            <person name="Downton P."/>
            <person name="Dumas B."/>
            <person name="Fabro G."/>
            <person name="Fronick C."/>
            <person name="Fuerstenberg S.I."/>
            <person name="Fulton L."/>
            <person name="Gaulin E."/>
            <person name="Govers F."/>
            <person name="Hughes L."/>
            <person name="Humphray S."/>
            <person name="Jiang R.H."/>
            <person name="Judelson H."/>
            <person name="Kamoun S."/>
            <person name="Kyung K."/>
            <person name="Meijer H."/>
            <person name="Minx P."/>
            <person name="Morris P."/>
            <person name="Nelson J."/>
            <person name="Phuntumart V."/>
            <person name="Qutob D."/>
            <person name="Rehmany A."/>
            <person name="Rougon-Cardoso A."/>
            <person name="Ryden P."/>
            <person name="Torto-Alalibo T."/>
            <person name="Studholme D."/>
            <person name="Wang Y."/>
            <person name="Win J."/>
            <person name="Wood J."/>
            <person name="Clifton S.W."/>
            <person name="Rogers J."/>
            <person name="Van den Ackerveken G."/>
            <person name="Jones J.D."/>
            <person name="McDowell J.M."/>
            <person name="Beynon J."/>
            <person name="Tyler B.M."/>
        </authorList>
    </citation>
    <scope>NUCLEOTIDE SEQUENCE [LARGE SCALE GENOMIC DNA]</scope>
    <source>
        <strain evidence="2">Emoy2</strain>
    </source>
</reference>
<proteinExistence type="predicted"/>